<keyword evidence="4" id="KW-0472">Membrane</keyword>
<dbReference type="PANTHER" id="PTHR47151">
    <property type="entry name" value="LEU/ILE/VAL-BINDING ABC TRANSPORTER SUBUNIT"/>
    <property type="match status" value="1"/>
</dbReference>
<keyword evidence="4" id="KW-0812">Transmembrane</keyword>
<keyword evidence="4" id="KW-1133">Transmembrane helix</keyword>
<feature type="transmembrane region" description="Helical" evidence="4">
    <location>
        <begin position="644"/>
        <end position="661"/>
    </location>
</feature>
<sequence>MSFAYRSTGLFPVLSGLIIFGLFLSALFVYFGDGSWGGKKADLHIAVVGPMSGENAGVGLAMRRAVEYRIERMRDRGDPLAKRIELLVYDDGNDPARAEEVARAIAGRQDVLAVIGHQYSSAALSAGRVYKEYAIPAITASATDDEVTRDNPWFFRNANTNSFQGSLIANYLAHILKQSTATIIFDRDEYGTSLAHSFSAAAEKLGLTVKNQWGFDASDEGFEADLESISDRVIDAGDPGTIFLATHSVEGARFVARLKHFGPDFSFIGADALANESFLQTLEQLPLGRFEPGYYSDGIHTLAPFLLDTANRSAQQLNHAFLERHGEALSRIDVGYFDAAGLVIDAIGRSVSGDDGPGSPAQHREAIRKHLSERMEPGNAYLGSAGEIYFDIHRNLAKPMWIGRYRDKHLLSAPVQFQPVKTWIGIEDPLEEILAGRIFLVDEQFFHRLQVIYVGLDINAITDLSIPDETYRIDAYLWFRFPGEFDDAEIEFVNAVKEPVPGGGTVEELVLGEPIVAQSEQGMTTRTYRIKGKFKGEFLLHDFPFDKQRIELRFRHQRHTIDKLIYVPDLRGMRDTSLPGADPGFPALTGWKTGKGLFHQDVLESNTTLGLPKYFGQDTRVEYSQFNAVVEIERESLRFITKTLLPLFFVLILIYLSYFIAEFGTRMGLGTSALMTTAFFHLSSSTTLQVSYLIALEYFFFLLYFLTGLSILGTLVMNYHRRPIEEAPVPALWWLTKGIDKGGRIAQPLLIGAFCLWMLQLFG</sequence>
<dbReference type="InterPro" id="IPR028081">
    <property type="entry name" value="Leu-bd"/>
</dbReference>
<feature type="transmembrane region" description="Helical" evidence="4">
    <location>
        <begin position="673"/>
        <end position="692"/>
    </location>
</feature>
<organism evidence="8">
    <name type="scientific">Candidatus Kentrum sp. FM</name>
    <dbReference type="NCBI Taxonomy" id="2126340"/>
    <lineage>
        <taxon>Bacteria</taxon>
        <taxon>Pseudomonadati</taxon>
        <taxon>Pseudomonadota</taxon>
        <taxon>Gammaproteobacteria</taxon>
        <taxon>Candidatus Kentrum</taxon>
    </lineage>
</organism>
<dbReference type="Pfam" id="PF13458">
    <property type="entry name" value="Peripla_BP_6"/>
    <property type="match status" value="1"/>
</dbReference>
<name>A0A450W3G3_9GAMM</name>
<proteinExistence type="inferred from homology"/>
<dbReference type="GO" id="GO:0005230">
    <property type="term" value="F:extracellular ligand-gated monoatomic ion channel activity"/>
    <property type="evidence" value="ECO:0007669"/>
    <property type="project" value="InterPro"/>
</dbReference>
<evidence type="ECO:0000313" key="7">
    <source>
        <dbReference type="EMBL" id="VFJ57459.1"/>
    </source>
</evidence>
<feature type="transmembrane region" description="Helical" evidence="4">
    <location>
        <begin position="9"/>
        <end position="31"/>
    </location>
</feature>
<protein>
    <submittedName>
        <fullName evidence="8">Branched-chain amino acid transport system substrate-binding protein</fullName>
    </submittedName>
</protein>
<dbReference type="InterPro" id="IPR036719">
    <property type="entry name" value="Neuro-gated_channel_TM_sf"/>
</dbReference>
<dbReference type="GO" id="GO:0016020">
    <property type="term" value="C:membrane"/>
    <property type="evidence" value="ECO:0007669"/>
    <property type="project" value="UniProtKB-SubCell"/>
</dbReference>
<evidence type="ECO:0000259" key="5">
    <source>
        <dbReference type="Pfam" id="PF13458"/>
    </source>
</evidence>
<dbReference type="Gene3D" id="2.70.170.10">
    <property type="entry name" value="Neurotransmitter-gated ion-channel ligand-binding domain"/>
    <property type="match status" value="1"/>
</dbReference>
<comment type="similarity">
    <text evidence="2">Belongs to the leucine-binding protein family.</text>
</comment>
<dbReference type="EMBL" id="CAADFA010000154">
    <property type="protein sequence ID" value="VFJ55281.1"/>
    <property type="molecule type" value="Genomic_DNA"/>
</dbReference>
<gene>
    <name evidence="7" type="ORF">BECKFM1743A_GA0114220_101912</name>
    <name evidence="8" type="ORF">BECKFM1743B_GA0114221_101943</name>
    <name evidence="6" type="ORF">BECKFM1743C_GA0114222_101543</name>
</gene>
<dbReference type="Gene3D" id="3.40.50.2300">
    <property type="match status" value="2"/>
</dbReference>
<feature type="transmembrane region" description="Helical" evidence="4">
    <location>
        <begin position="698"/>
        <end position="717"/>
    </location>
</feature>
<comment type="subcellular location">
    <subcellularLocation>
        <location evidence="1">Membrane</location>
        <topology evidence="1">Multi-pass membrane protein</topology>
    </subcellularLocation>
</comment>
<evidence type="ECO:0000313" key="6">
    <source>
        <dbReference type="EMBL" id="VFJ55281.1"/>
    </source>
</evidence>
<evidence type="ECO:0000256" key="1">
    <source>
        <dbReference type="ARBA" id="ARBA00004141"/>
    </source>
</evidence>
<feature type="domain" description="Leucine-binding protein" evidence="5">
    <location>
        <begin position="44"/>
        <end position="406"/>
    </location>
</feature>
<dbReference type="AlphaFoldDB" id="A0A450W3G3"/>
<reference evidence="8" key="1">
    <citation type="submission" date="2019-02" db="EMBL/GenBank/DDBJ databases">
        <authorList>
            <person name="Gruber-Vodicka R. H."/>
            <person name="Seah K. B. B."/>
        </authorList>
    </citation>
    <scope>NUCLEOTIDE SEQUENCE</scope>
    <source>
        <strain evidence="7">BECK_BZ163</strain>
        <strain evidence="8">BECK_BZ164</strain>
        <strain evidence="6">BECK_BZ165</strain>
    </source>
</reference>
<dbReference type="Gene3D" id="1.20.58.390">
    <property type="entry name" value="Neurotransmitter-gated ion-channel transmembrane domain"/>
    <property type="match status" value="1"/>
</dbReference>
<dbReference type="PANTHER" id="PTHR47151:SF2">
    <property type="entry name" value="AMINO ACID BINDING PROTEIN"/>
    <property type="match status" value="1"/>
</dbReference>
<evidence type="ECO:0000313" key="8">
    <source>
        <dbReference type="EMBL" id="VFK11566.1"/>
    </source>
</evidence>
<dbReference type="EMBL" id="CAADEZ010000191">
    <property type="protein sequence ID" value="VFJ57459.1"/>
    <property type="molecule type" value="Genomic_DNA"/>
</dbReference>
<evidence type="ECO:0000256" key="4">
    <source>
        <dbReference type="SAM" id="Phobius"/>
    </source>
</evidence>
<keyword evidence="3" id="KW-0732">Signal</keyword>
<evidence type="ECO:0000256" key="2">
    <source>
        <dbReference type="ARBA" id="ARBA00010062"/>
    </source>
</evidence>
<dbReference type="SUPFAM" id="SSF53822">
    <property type="entry name" value="Periplasmic binding protein-like I"/>
    <property type="match status" value="1"/>
</dbReference>
<evidence type="ECO:0000256" key="3">
    <source>
        <dbReference type="ARBA" id="ARBA00022729"/>
    </source>
</evidence>
<accession>A0A450W3G3</accession>
<dbReference type="InterPro" id="IPR028082">
    <property type="entry name" value="Peripla_BP_I"/>
</dbReference>
<dbReference type="SUPFAM" id="SSF90112">
    <property type="entry name" value="Neurotransmitter-gated ion-channel transmembrane pore"/>
    <property type="match status" value="1"/>
</dbReference>
<dbReference type="EMBL" id="CAADFL010000194">
    <property type="protein sequence ID" value="VFK11566.1"/>
    <property type="molecule type" value="Genomic_DNA"/>
</dbReference>
<dbReference type="InterPro" id="IPR036734">
    <property type="entry name" value="Neur_chan_lig-bd_sf"/>
</dbReference>
<dbReference type="InterPro" id="IPR038050">
    <property type="entry name" value="Neuro_actylchol_rec"/>
</dbReference>